<evidence type="ECO:0008006" key="4">
    <source>
        <dbReference type="Google" id="ProtNLM"/>
    </source>
</evidence>
<dbReference type="InterPro" id="IPR014729">
    <property type="entry name" value="Rossmann-like_a/b/a_fold"/>
</dbReference>
<dbReference type="Gene3D" id="3.40.50.620">
    <property type="entry name" value="HUPs"/>
    <property type="match status" value="1"/>
</dbReference>
<evidence type="ECO:0000313" key="3">
    <source>
        <dbReference type="Proteomes" id="UP000625247"/>
    </source>
</evidence>
<name>A0ABR9A2R7_9PSED</name>
<reference evidence="2 3" key="1">
    <citation type="journal article" date="2020" name="FEMS Microbiol. Ecol.">
        <title>Temporal dynamics of bacterial communities during seed development and maturation.</title>
        <authorList>
            <person name="Chesneau G."/>
            <person name="Torres-Cortes G."/>
            <person name="Briand M."/>
            <person name="Darrasse A."/>
            <person name="Preveaux A."/>
            <person name="Marais C."/>
            <person name="Jacques M.A."/>
            <person name="Shade A."/>
            <person name="Barret M."/>
        </authorList>
    </citation>
    <scope>NUCLEOTIDE SEQUENCE [LARGE SCALE GENOMIC DNA]</scope>
    <source>
        <strain evidence="2 3">CFBP13723</strain>
    </source>
</reference>
<dbReference type="RefSeq" id="WP_191943121.1">
    <property type="nucleotide sequence ID" value="NZ_JACYNP010000002.1"/>
</dbReference>
<dbReference type="Proteomes" id="UP000625247">
    <property type="component" value="Unassembled WGS sequence"/>
</dbReference>
<organism evidence="2 3">
    <name type="scientific">Pseudomonas lutea</name>
    <dbReference type="NCBI Taxonomy" id="243924"/>
    <lineage>
        <taxon>Bacteria</taxon>
        <taxon>Pseudomonadati</taxon>
        <taxon>Pseudomonadota</taxon>
        <taxon>Gammaproteobacteria</taxon>
        <taxon>Pseudomonadales</taxon>
        <taxon>Pseudomonadaceae</taxon>
        <taxon>Pseudomonas</taxon>
    </lineage>
</organism>
<sequence>MISKIPSKILGLLVLLMTITIAAYAFLQISDPVAYFVSAILFFGGVIISYQVAASAGFDAALSHFRDVIIGSTHIGLTSIKKLSETPPEKLARKTKSSFRFLGISGDKFLKETLEKVEFFRRNKNPKLVKIMLMDPFSDEVDRLSSNKKQQIEFRNKIISTICTLQKLRDEGCHFEVRLYPKRPPLRLLIIDDNTTALSVYEADSSGWKNAQLLFEGKDNDDSLAPYFVETFDDLWERGLNVSLEQRSVALGTFVQPLRNVSKAKLGMVHGRFQPFHHEHFEYVLSGIGSAEKCLIGITQPNIKCVSECEILPHRGTSEGNPYTYEDRKRMIALSLERWGVKPEEYEIVPFEIDNAELAIPELKAVHGEDIIHFMRIFSDWELHKKQLLESYGMKVSVFDTKLSDFMIKNVTGTLVRELVNSRRNWKDFVPYGTRQVIGAIEKRIAQ</sequence>
<protein>
    <recommendedName>
        <fullName evidence="4">Nicotinamide-nucleotide adenylyltransferase</fullName>
    </recommendedName>
</protein>
<comment type="caution">
    <text evidence="2">The sequence shown here is derived from an EMBL/GenBank/DDBJ whole genome shotgun (WGS) entry which is preliminary data.</text>
</comment>
<keyword evidence="1" id="KW-1133">Transmembrane helix</keyword>
<keyword evidence="1" id="KW-0812">Transmembrane</keyword>
<proteinExistence type="predicted"/>
<keyword evidence="1" id="KW-0472">Membrane</keyword>
<dbReference type="SUPFAM" id="SSF52374">
    <property type="entry name" value="Nucleotidylyl transferase"/>
    <property type="match status" value="1"/>
</dbReference>
<evidence type="ECO:0000313" key="2">
    <source>
        <dbReference type="EMBL" id="MBD8120357.1"/>
    </source>
</evidence>
<gene>
    <name evidence="2" type="ORF">IFT62_03950</name>
</gene>
<dbReference type="EMBL" id="JACYNP010000002">
    <property type="protein sequence ID" value="MBD8120357.1"/>
    <property type="molecule type" value="Genomic_DNA"/>
</dbReference>
<feature type="transmembrane region" description="Helical" evidence="1">
    <location>
        <begin position="9"/>
        <end position="27"/>
    </location>
</feature>
<keyword evidence="3" id="KW-1185">Reference proteome</keyword>
<accession>A0ABR9A2R7</accession>
<evidence type="ECO:0000256" key="1">
    <source>
        <dbReference type="SAM" id="Phobius"/>
    </source>
</evidence>
<feature type="transmembrane region" description="Helical" evidence="1">
    <location>
        <begin position="33"/>
        <end position="53"/>
    </location>
</feature>